<reference evidence="1" key="2">
    <citation type="submission" date="2021-03" db="UniProtKB">
        <authorList>
            <consortium name="EnsemblPlants"/>
        </authorList>
    </citation>
    <scope>IDENTIFICATION</scope>
</reference>
<reference evidence="1" key="1">
    <citation type="submission" date="2018-11" db="EMBL/GenBank/DDBJ databases">
        <authorList>
            <person name="Grassa J C."/>
        </authorList>
    </citation>
    <scope>NUCLEOTIDE SEQUENCE [LARGE SCALE GENOMIC DNA]</scope>
</reference>
<evidence type="ECO:0000313" key="2">
    <source>
        <dbReference type="Proteomes" id="UP000596661"/>
    </source>
</evidence>
<dbReference type="EnsemblPlants" id="evm.model.09.1029">
    <property type="protein sequence ID" value="cds.evm.model.09.1029"/>
    <property type="gene ID" value="evm.TU.09.1029"/>
</dbReference>
<dbReference type="Proteomes" id="UP000596661">
    <property type="component" value="Chromosome 9"/>
</dbReference>
<proteinExistence type="predicted"/>
<name>A0A803QD53_CANSA</name>
<dbReference type="EMBL" id="UZAU01000746">
    <property type="status" value="NOT_ANNOTATED_CDS"/>
    <property type="molecule type" value="Genomic_DNA"/>
</dbReference>
<accession>A0A803QD53</accession>
<keyword evidence="2" id="KW-1185">Reference proteome</keyword>
<sequence>MGPAPCAKSLHTDGSRLFCGGEGKKSEKWIDYCKYLRDDYKGHISHKADASVRPKRCPMIGCEKLKGYLTSQQMAPIISCIVENARRKNCACPIAAVLSSQKTRTQHA</sequence>
<protein>
    <submittedName>
        <fullName evidence="1">Uncharacterized protein</fullName>
    </submittedName>
</protein>
<organism evidence="1 2">
    <name type="scientific">Cannabis sativa</name>
    <name type="common">Hemp</name>
    <name type="synonym">Marijuana</name>
    <dbReference type="NCBI Taxonomy" id="3483"/>
    <lineage>
        <taxon>Eukaryota</taxon>
        <taxon>Viridiplantae</taxon>
        <taxon>Streptophyta</taxon>
        <taxon>Embryophyta</taxon>
        <taxon>Tracheophyta</taxon>
        <taxon>Spermatophyta</taxon>
        <taxon>Magnoliopsida</taxon>
        <taxon>eudicotyledons</taxon>
        <taxon>Gunneridae</taxon>
        <taxon>Pentapetalae</taxon>
        <taxon>rosids</taxon>
        <taxon>fabids</taxon>
        <taxon>Rosales</taxon>
        <taxon>Cannabaceae</taxon>
        <taxon>Cannabis</taxon>
    </lineage>
</organism>
<evidence type="ECO:0000313" key="1">
    <source>
        <dbReference type="EnsemblPlants" id="cds.evm.model.09.1029"/>
    </source>
</evidence>
<dbReference type="AlphaFoldDB" id="A0A803QD53"/>
<dbReference type="Gramene" id="evm.model.09.1029">
    <property type="protein sequence ID" value="cds.evm.model.09.1029"/>
    <property type="gene ID" value="evm.TU.09.1029"/>
</dbReference>